<evidence type="ECO:0000256" key="5">
    <source>
        <dbReference type="HAMAP-Rule" id="MF_02070"/>
    </source>
</evidence>
<dbReference type="KEGG" id="hpk:Hprae_1911"/>
<dbReference type="NCBIfam" id="TIGR00696">
    <property type="entry name" value="wecG_tagA_cpsF"/>
    <property type="match status" value="1"/>
</dbReference>
<gene>
    <name evidence="6" type="ordered locus">Hprae_1911</name>
</gene>
<dbReference type="STRING" id="572479.Hprae_1911"/>
<dbReference type="EMBL" id="CP002175">
    <property type="protein sequence ID" value="ADO78036.1"/>
    <property type="molecule type" value="Genomic_DNA"/>
</dbReference>
<protein>
    <recommendedName>
        <fullName evidence="5">N-acetylglucosaminyldiphosphoundecaprenol N-acetyl-beta-D-mannosaminyltransferase</fullName>
        <ecNumber evidence="5">2.4.1.187</ecNumber>
    </recommendedName>
    <alternativeName>
        <fullName evidence="5">N-acetylmannosaminyltransferase</fullName>
    </alternativeName>
    <alternativeName>
        <fullName evidence="5">UDP-N-acetylmannosamine transferase</fullName>
    </alternativeName>
    <alternativeName>
        <fullName evidence="5">UDP-N-acetylmannosamine:N-acetylglucosaminyl pyrophosphorylundecaprenol N-acetylmannosaminyltransferase</fullName>
    </alternativeName>
</protein>
<dbReference type="CDD" id="cd06533">
    <property type="entry name" value="Glyco_transf_WecG_TagA"/>
    <property type="match status" value="1"/>
</dbReference>
<evidence type="ECO:0000313" key="6">
    <source>
        <dbReference type="EMBL" id="ADO78036.1"/>
    </source>
</evidence>
<name>E3DR47_HALPG</name>
<keyword evidence="1 5" id="KW-0328">Glycosyltransferase</keyword>
<comment type="pathway">
    <text evidence="5">Cell wall biogenesis; teichoic acid biosynthesis.</text>
</comment>
<dbReference type="GO" id="GO:0019350">
    <property type="term" value="P:teichoic acid biosynthetic process"/>
    <property type="evidence" value="ECO:0007669"/>
    <property type="project" value="UniProtKB-UniRule"/>
</dbReference>
<dbReference type="PATRIC" id="fig|572479.3.peg.1946"/>
<evidence type="ECO:0000313" key="7">
    <source>
        <dbReference type="Proteomes" id="UP000006866"/>
    </source>
</evidence>
<sequence length="244" mass="27059">MRKLINILGVNIDQFKMREAVARVKNLINTQSHSALVVTPNSEILALASENENLARILNSADLATADGIGVVLASKIMGEPLAERVAGFDLISNLFKEFAASDLNFYFLGSKPGIVEKAIANLKNDYPQINIVGAHHGYLDQASQKKVFREINESKVDLLLVGMGFPLQEKFLDQNLAQLDVGVAITVGGSFDVLAGEVNRAPLWVQRIGLEWLYRLLQEPSRFKRILLLPKFLYLVIKARFLA</sequence>
<proteinExistence type="inferred from homology"/>
<keyword evidence="4 5" id="KW-0961">Cell wall biogenesis/degradation</keyword>
<comment type="similarity">
    <text evidence="5">Belongs to the glycosyltransferase 26 family. TagA/TarA subfamily.</text>
</comment>
<comment type="function">
    <text evidence="5">Catalyzes the conversion of GlcNAc-PP-undecaprenol into ManNAc-GlcNAc-PP-undecaprenol, the first committed lipid intermediate in the de novo synthesis of teichoic acid.</text>
</comment>
<reference evidence="6 7" key="2">
    <citation type="journal article" date="2011" name="Stand. Genomic Sci.">
        <title>Complete genome sequence of the extremely halophilic Halanaerobium praevalens type strain (GSL).</title>
        <authorList>
            <person name="Ivanova N."/>
            <person name="Sikorski J."/>
            <person name="Chertkov O."/>
            <person name="Nolan M."/>
            <person name="Lucas S."/>
            <person name="Hammon N."/>
            <person name="Deshpande S."/>
            <person name="Cheng J.F."/>
            <person name="Tapia R."/>
            <person name="Han C."/>
            <person name="Goodwin L."/>
            <person name="Pitluck S."/>
            <person name="Huntemann M."/>
            <person name="Liolios K."/>
            <person name="Pagani I."/>
            <person name="Mavromatis K."/>
            <person name="Ovchinikova G."/>
            <person name="Pati A."/>
            <person name="Chen A."/>
            <person name="Palaniappan K."/>
            <person name="Land M."/>
            <person name="Hauser L."/>
            <person name="Brambilla E.M."/>
            <person name="Kannan K.P."/>
            <person name="Rohde M."/>
            <person name="Tindall B.J."/>
            <person name="Goker M."/>
            <person name="Detter J.C."/>
            <person name="Woyke T."/>
            <person name="Bristow J."/>
            <person name="Eisen J.A."/>
            <person name="Markowitz V."/>
            <person name="Hugenholtz P."/>
            <person name="Kyrpides N.C."/>
            <person name="Klenk H.P."/>
            <person name="Lapidus A."/>
        </authorList>
    </citation>
    <scope>NUCLEOTIDE SEQUENCE [LARGE SCALE GENOMIC DNA]</scope>
    <source>
        <strain evidence="7">ATCC 33744 / DSM 2228 / GSL</strain>
    </source>
</reference>
<dbReference type="GO" id="GO:0071555">
    <property type="term" value="P:cell wall organization"/>
    <property type="evidence" value="ECO:0007669"/>
    <property type="project" value="UniProtKB-KW"/>
</dbReference>
<dbReference type="Proteomes" id="UP000006866">
    <property type="component" value="Chromosome"/>
</dbReference>
<accession>E3DR47</accession>
<dbReference type="GO" id="GO:0047244">
    <property type="term" value="F:N-acetylglucosaminyldiphosphoundecaprenol N-acetyl-beta-D-mannosaminyltransferase activity"/>
    <property type="evidence" value="ECO:0007669"/>
    <property type="project" value="UniProtKB-UniRule"/>
</dbReference>
<dbReference type="UniPathway" id="UPA00632"/>
<dbReference type="HAMAP" id="MF_02070">
    <property type="entry name" value="TagA_TarA"/>
    <property type="match status" value="1"/>
</dbReference>
<dbReference type="eggNOG" id="COG1922">
    <property type="taxonomic scope" value="Bacteria"/>
</dbReference>
<dbReference type="HOGENOM" id="CLU_063203_3_1_9"/>
<evidence type="ECO:0000256" key="1">
    <source>
        <dbReference type="ARBA" id="ARBA00022676"/>
    </source>
</evidence>
<dbReference type="CAZy" id="GT26">
    <property type="family name" value="Glycosyltransferase Family 26"/>
</dbReference>
<keyword evidence="2 5" id="KW-0808">Transferase</keyword>
<dbReference type="RefSeq" id="WP_014554053.1">
    <property type="nucleotide sequence ID" value="NC_017455.1"/>
</dbReference>
<dbReference type="AlphaFoldDB" id="E3DR47"/>
<evidence type="ECO:0000256" key="4">
    <source>
        <dbReference type="ARBA" id="ARBA00023316"/>
    </source>
</evidence>
<dbReference type="PANTHER" id="PTHR34136:SF1">
    <property type="entry name" value="UDP-N-ACETYL-D-MANNOSAMINURONIC ACID TRANSFERASE"/>
    <property type="match status" value="1"/>
</dbReference>
<comment type="catalytic activity">
    <reaction evidence="5">
        <text>UDP-N-acetyl-alpha-D-mannosamine + N-acetyl-alpha-D-glucosaminyl-di-trans,octa-cis-undecaprenyl diphosphate = N-acetyl-beta-D-mannosaminyl-(1-&gt;4)-N-acetyl-alpha-D-glucosaminyl di-trans,octa-cis-undecaprenyl diphosphate + UDP + H(+)</text>
        <dbReference type="Rhea" id="RHEA:16053"/>
        <dbReference type="ChEBI" id="CHEBI:15378"/>
        <dbReference type="ChEBI" id="CHEBI:58223"/>
        <dbReference type="ChEBI" id="CHEBI:62959"/>
        <dbReference type="ChEBI" id="CHEBI:68623"/>
        <dbReference type="ChEBI" id="CHEBI:132210"/>
        <dbReference type="EC" id="2.4.1.187"/>
    </reaction>
</comment>
<dbReference type="InterPro" id="IPR034714">
    <property type="entry name" value="TagA_TarA"/>
</dbReference>
<reference evidence="7" key="1">
    <citation type="submission" date="2010-10" db="EMBL/GenBank/DDBJ databases">
        <title>The complete genome of Halanaerobium praevalens DSM 2228.</title>
        <authorList>
            <consortium name="US DOE Joint Genome Institute (JGI-PGF)"/>
            <person name="Lucas S."/>
            <person name="Copeland A."/>
            <person name="Lapidus A."/>
            <person name="Glavina del Rio T."/>
            <person name="Dalin E."/>
            <person name="Tice H."/>
            <person name="Bruce D."/>
            <person name="Goodwin L."/>
            <person name="Pitluck S."/>
            <person name="Kyrpides N."/>
            <person name="Mavromatis K."/>
            <person name="Ivanova N."/>
            <person name="Ovchinnikova G."/>
            <person name="Chertkov O."/>
            <person name="Detter J.C."/>
            <person name="Han C."/>
            <person name="Larimer F."/>
            <person name="Land M."/>
            <person name="Hauser L."/>
            <person name="Markowitz V."/>
            <person name="Cheng J.-F."/>
            <person name="Hugenholtz P."/>
            <person name="Woyke T."/>
            <person name="Wu D."/>
            <person name="Tindall B."/>
            <person name="Pomrenke H.G."/>
            <person name="Brambilla E."/>
            <person name="Klenk H.-P."/>
            <person name="Eisen J.A."/>
        </authorList>
    </citation>
    <scope>NUCLEOTIDE SEQUENCE [LARGE SCALE GENOMIC DNA]</scope>
    <source>
        <strain evidence="7">ATCC 33744 / DSM 2228 / GSL</strain>
    </source>
</reference>
<evidence type="ECO:0000256" key="2">
    <source>
        <dbReference type="ARBA" id="ARBA00022679"/>
    </source>
</evidence>
<dbReference type="Pfam" id="PF03808">
    <property type="entry name" value="Glyco_tran_WecG"/>
    <property type="match status" value="1"/>
</dbReference>
<dbReference type="InterPro" id="IPR004629">
    <property type="entry name" value="WecG_TagA_CpsF"/>
</dbReference>
<dbReference type="PANTHER" id="PTHR34136">
    <property type="match status" value="1"/>
</dbReference>
<dbReference type="EC" id="2.4.1.187" evidence="5"/>
<evidence type="ECO:0000256" key="3">
    <source>
        <dbReference type="ARBA" id="ARBA00022944"/>
    </source>
</evidence>
<keyword evidence="3 5" id="KW-0777">Teichoic acid biosynthesis</keyword>
<organism evidence="6 7">
    <name type="scientific">Halanaerobium praevalens (strain ATCC 33744 / DSM 2228 / GSL)</name>
    <dbReference type="NCBI Taxonomy" id="572479"/>
    <lineage>
        <taxon>Bacteria</taxon>
        <taxon>Bacillati</taxon>
        <taxon>Bacillota</taxon>
        <taxon>Clostridia</taxon>
        <taxon>Halanaerobiales</taxon>
        <taxon>Halanaerobiaceae</taxon>
        <taxon>Halanaerobium</taxon>
    </lineage>
</organism>
<keyword evidence="7" id="KW-1185">Reference proteome</keyword>
<dbReference type="OrthoDB" id="9771846at2"/>